<dbReference type="InterPro" id="IPR043502">
    <property type="entry name" value="DNA/RNA_pol_sf"/>
</dbReference>
<dbReference type="GO" id="GO:0003684">
    <property type="term" value="F:damaged DNA binding"/>
    <property type="evidence" value="ECO:0007669"/>
    <property type="project" value="InterPro"/>
</dbReference>
<feature type="region of interest" description="Disordered" evidence="1">
    <location>
        <begin position="391"/>
        <end position="417"/>
    </location>
</feature>
<proteinExistence type="predicted"/>
<dbReference type="GO" id="GO:0070987">
    <property type="term" value="P:error-free translesion synthesis"/>
    <property type="evidence" value="ECO:0007669"/>
    <property type="project" value="UniProtKB-ARBA"/>
</dbReference>
<accession>A0A8K0L685</accession>
<dbReference type="GO" id="GO:0006281">
    <property type="term" value="P:DNA repair"/>
    <property type="evidence" value="ECO:0007669"/>
    <property type="project" value="InterPro"/>
</dbReference>
<gene>
    <name evidence="3" type="ORF">KVT40_004113</name>
</gene>
<dbReference type="Gene3D" id="3.30.1490.100">
    <property type="entry name" value="DNA polymerase, Y-family, little finger domain"/>
    <property type="match status" value="1"/>
</dbReference>
<reference evidence="3" key="1">
    <citation type="submission" date="2021-07" db="EMBL/GenBank/DDBJ databases">
        <title>Elsinoe batatas strain:CRI-CJ2 Genome sequencing and assembly.</title>
        <authorList>
            <person name="Huang L."/>
        </authorList>
    </citation>
    <scope>NUCLEOTIDE SEQUENCE</scope>
    <source>
        <strain evidence="3">CRI-CJ2</strain>
    </source>
</reference>
<feature type="domain" description="UmuC" evidence="2">
    <location>
        <begin position="18"/>
        <end position="265"/>
    </location>
</feature>
<dbReference type="GO" id="GO:0003887">
    <property type="term" value="F:DNA-directed DNA polymerase activity"/>
    <property type="evidence" value="ECO:0007669"/>
    <property type="project" value="TreeGrafter"/>
</dbReference>
<feature type="region of interest" description="Disordered" evidence="1">
    <location>
        <begin position="558"/>
        <end position="589"/>
    </location>
</feature>
<dbReference type="PROSITE" id="PS50173">
    <property type="entry name" value="UMUC"/>
    <property type="match status" value="1"/>
</dbReference>
<sequence length="630" mass="70305">MDSPSHHKIPTHKKDRIIIHFDYDCFYASVFEVENPALKSLPLAVQQKHIIVTCNYEARRRGLYKLQLITEAKRICPDVIIVLGEDISRFRDASKELYNFLAPFSWSQKVERLGFDEVWFDVTDTVDNTLSLLNPTNLSSSFFQLSCEDPTQGFPFDATAFAGHTYPNGSEALAIADKIDPDLTLRLRLGSHLAMHMRHQLEHHKGYTSTVGISTNKLISKLVGNLNKPKGQTTLLPPYTSTDALKSNAQAFIDGHDIGKIPGVGFKMAQKLREHVLQRNAEFSFGLVYGGTRENVTVRDVRLHPQVNAETLEQILTGPGAPHGIGPKIWGLLHGVDETEVAAARPVPRQISIEDSYIRLDTMVEVLKELRMLAGSLLKRMRVDLLADDELGDEDGEKNDGLAVKSDTPAKGKRPAHQVKKRWLAHPRALRLSTRPRQPLQPDGTRVRSFKRISHSAPLPTFVFNLADSVDALAEKLVKEALVPMFRHLHPQKSGWNLSLVNIAVTNMMETAGESKTAQGRDIGKMFGGQEERLKGFRVTELEDEMESGFMRDLESVEAKGRASNMDQGHEGSNLEVNGTELDPDQRELTDDEAEDAVTQAMEGEKCSICGLSMPAFALQAHERYHELGD</sequence>
<dbReference type="Pfam" id="PF00817">
    <property type="entry name" value="IMS"/>
    <property type="match status" value="1"/>
</dbReference>
<name>A0A8K0L685_9PEZI</name>
<dbReference type="EMBL" id="JAESVG020000004">
    <property type="protein sequence ID" value="KAG8628240.1"/>
    <property type="molecule type" value="Genomic_DNA"/>
</dbReference>
<dbReference type="PANTHER" id="PTHR46404:SF1">
    <property type="entry name" value="DNA POLYMERASE IOTA"/>
    <property type="match status" value="1"/>
</dbReference>
<protein>
    <recommendedName>
        <fullName evidence="2">UmuC domain-containing protein</fullName>
    </recommendedName>
</protein>
<dbReference type="Gene3D" id="3.30.70.270">
    <property type="match status" value="1"/>
</dbReference>
<dbReference type="InterPro" id="IPR017961">
    <property type="entry name" value="DNA_pol_Y-fam_little_finger"/>
</dbReference>
<keyword evidence="4" id="KW-1185">Reference proteome</keyword>
<organism evidence="3 4">
    <name type="scientific">Elsinoe batatas</name>
    <dbReference type="NCBI Taxonomy" id="2601811"/>
    <lineage>
        <taxon>Eukaryota</taxon>
        <taxon>Fungi</taxon>
        <taxon>Dikarya</taxon>
        <taxon>Ascomycota</taxon>
        <taxon>Pezizomycotina</taxon>
        <taxon>Dothideomycetes</taxon>
        <taxon>Dothideomycetidae</taxon>
        <taxon>Myriangiales</taxon>
        <taxon>Elsinoaceae</taxon>
        <taxon>Elsinoe</taxon>
    </lineage>
</organism>
<evidence type="ECO:0000313" key="4">
    <source>
        <dbReference type="Proteomes" id="UP000809789"/>
    </source>
</evidence>
<dbReference type="Pfam" id="PF11799">
    <property type="entry name" value="IMS_C"/>
    <property type="match status" value="1"/>
</dbReference>
<dbReference type="SUPFAM" id="SSF56672">
    <property type="entry name" value="DNA/RNA polymerases"/>
    <property type="match status" value="1"/>
</dbReference>
<dbReference type="InterPro" id="IPR036775">
    <property type="entry name" value="DNA_pol_Y-fam_lit_finger_sf"/>
</dbReference>
<dbReference type="Gene3D" id="3.40.1170.60">
    <property type="match status" value="1"/>
</dbReference>
<dbReference type="FunFam" id="3.40.1170.60:FF:000006">
    <property type="entry name" value="DNA polymerase iota"/>
    <property type="match status" value="1"/>
</dbReference>
<dbReference type="OrthoDB" id="447129at2759"/>
<dbReference type="AlphaFoldDB" id="A0A8K0L685"/>
<evidence type="ECO:0000313" key="3">
    <source>
        <dbReference type="EMBL" id="KAG8628240.1"/>
    </source>
</evidence>
<evidence type="ECO:0000256" key="1">
    <source>
        <dbReference type="SAM" id="MobiDB-lite"/>
    </source>
</evidence>
<comment type="caution">
    <text evidence="3">The sequence shown here is derived from an EMBL/GenBank/DDBJ whole genome shotgun (WGS) entry which is preliminary data.</text>
</comment>
<dbReference type="InterPro" id="IPR001126">
    <property type="entry name" value="UmuC"/>
</dbReference>
<dbReference type="Proteomes" id="UP000809789">
    <property type="component" value="Unassembled WGS sequence"/>
</dbReference>
<dbReference type="InterPro" id="IPR043128">
    <property type="entry name" value="Rev_trsase/Diguanyl_cyclase"/>
</dbReference>
<dbReference type="PANTHER" id="PTHR46404">
    <property type="entry name" value="DNA POLYMERASE IOTA"/>
    <property type="match status" value="1"/>
</dbReference>
<evidence type="ECO:0000259" key="2">
    <source>
        <dbReference type="PROSITE" id="PS50173"/>
    </source>
</evidence>